<dbReference type="InterPro" id="IPR012337">
    <property type="entry name" value="RNaseH-like_sf"/>
</dbReference>
<evidence type="ECO:0000259" key="2">
    <source>
        <dbReference type="PROSITE" id="PS50879"/>
    </source>
</evidence>
<comment type="caution">
    <text evidence="3">The sequence shown here is derived from an EMBL/GenBank/DDBJ whole genome shotgun (WGS) entry which is preliminary data.</text>
</comment>
<dbReference type="InterPro" id="IPR002156">
    <property type="entry name" value="RNaseH_domain"/>
</dbReference>
<proteinExistence type="predicted"/>
<reference evidence="3 4" key="1">
    <citation type="journal article" date="2019" name="Sci. Rep.">
        <title>Orb-weaving spider Araneus ventricosus genome elucidates the spidroin gene catalogue.</title>
        <authorList>
            <person name="Kono N."/>
            <person name="Nakamura H."/>
            <person name="Ohtoshi R."/>
            <person name="Moran D.A.P."/>
            <person name="Shinohara A."/>
            <person name="Yoshida Y."/>
            <person name="Fujiwara M."/>
            <person name="Mori M."/>
            <person name="Tomita M."/>
            <person name="Arakawa K."/>
        </authorList>
    </citation>
    <scope>NUCLEOTIDE SEQUENCE [LARGE SCALE GENOMIC DNA]</scope>
</reference>
<dbReference type="SUPFAM" id="SSF53098">
    <property type="entry name" value="Ribonuclease H-like"/>
    <property type="match status" value="1"/>
</dbReference>
<name>A0A4Y2BYM3_ARAVE</name>
<dbReference type="Gene3D" id="3.30.420.10">
    <property type="entry name" value="Ribonuclease H-like superfamily/Ribonuclease H"/>
    <property type="match status" value="1"/>
</dbReference>
<gene>
    <name evidence="3" type="ORF">AVEN_43738_1</name>
</gene>
<evidence type="ECO:0000313" key="3">
    <source>
        <dbReference type="EMBL" id="GBL96426.1"/>
    </source>
</evidence>
<dbReference type="PROSITE" id="PS50879">
    <property type="entry name" value="RNASE_H_1"/>
    <property type="match status" value="1"/>
</dbReference>
<dbReference type="EMBL" id="BGPR01000120">
    <property type="protein sequence ID" value="GBL96426.1"/>
    <property type="molecule type" value="Genomic_DNA"/>
</dbReference>
<evidence type="ECO:0000256" key="1">
    <source>
        <dbReference type="SAM" id="MobiDB-lite"/>
    </source>
</evidence>
<dbReference type="InterPro" id="IPR036397">
    <property type="entry name" value="RNaseH_sf"/>
</dbReference>
<protein>
    <recommendedName>
        <fullName evidence="2">RNase H type-1 domain-containing protein</fullName>
    </recommendedName>
</protein>
<feature type="domain" description="RNase H type-1" evidence="2">
    <location>
        <begin position="1"/>
        <end position="60"/>
    </location>
</feature>
<dbReference type="OrthoDB" id="6515318at2759"/>
<organism evidence="3 4">
    <name type="scientific">Araneus ventricosus</name>
    <name type="common">Orbweaver spider</name>
    <name type="synonym">Epeira ventricosa</name>
    <dbReference type="NCBI Taxonomy" id="182803"/>
    <lineage>
        <taxon>Eukaryota</taxon>
        <taxon>Metazoa</taxon>
        <taxon>Ecdysozoa</taxon>
        <taxon>Arthropoda</taxon>
        <taxon>Chelicerata</taxon>
        <taxon>Arachnida</taxon>
        <taxon>Araneae</taxon>
        <taxon>Araneomorphae</taxon>
        <taxon>Entelegynae</taxon>
        <taxon>Araneoidea</taxon>
        <taxon>Araneidae</taxon>
        <taxon>Araneus</taxon>
    </lineage>
</organism>
<feature type="region of interest" description="Disordered" evidence="1">
    <location>
        <begin position="73"/>
        <end position="93"/>
    </location>
</feature>
<feature type="compositionally biased region" description="Basic residues" evidence="1">
    <location>
        <begin position="77"/>
        <end position="93"/>
    </location>
</feature>
<dbReference type="Proteomes" id="UP000499080">
    <property type="component" value="Unassembled WGS sequence"/>
</dbReference>
<sequence length="93" mass="10538">MSDSESSLHSIASIDTKNPIAEQTQEILLQSTNIKLGWLRAHIGYSGNETADVLAKKATQEGIPTYIPAPYQESATKRVHHPLSKRRRQWRQR</sequence>
<dbReference type="AlphaFoldDB" id="A0A4Y2BYM3"/>
<dbReference type="GO" id="GO:0003676">
    <property type="term" value="F:nucleic acid binding"/>
    <property type="evidence" value="ECO:0007669"/>
    <property type="project" value="InterPro"/>
</dbReference>
<dbReference type="Pfam" id="PF00075">
    <property type="entry name" value="RNase_H"/>
    <property type="match status" value="1"/>
</dbReference>
<accession>A0A4Y2BYM3</accession>
<keyword evidence="4" id="KW-1185">Reference proteome</keyword>
<evidence type="ECO:0000313" key="4">
    <source>
        <dbReference type="Proteomes" id="UP000499080"/>
    </source>
</evidence>
<dbReference type="GO" id="GO:0004523">
    <property type="term" value="F:RNA-DNA hybrid ribonuclease activity"/>
    <property type="evidence" value="ECO:0007669"/>
    <property type="project" value="InterPro"/>
</dbReference>